<evidence type="ECO:0000256" key="1">
    <source>
        <dbReference type="HAMAP-Rule" id="MF_00715"/>
    </source>
</evidence>
<protein>
    <recommendedName>
        <fullName evidence="1">Protein SlyX homolog</fullName>
    </recommendedName>
</protein>
<sequence>MSTDKLQELTTRVESLESQISFQEDTIDQLNAEITALNLSQATLKRQIELLAQKFSQDKGSAVADQSEETPPPHY</sequence>
<dbReference type="PANTHER" id="PTHR36508">
    <property type="entry name" value="PROTEIN SLYX"/>
    <property type="match status" value="1"/>
</dbReference>
<keyword evidence="2" id="KW-0175">Coiled coil</keyword>
<dbReference type="EMBL" id="WOCD01000005">
    <property type="protein sequence ID" value="MUH73703.1"/>
    <property type="molecule type" value="Genomic_DNA"/>
</dbReference>
<dbReference type="Proteomes" id="UP000439994">
    <property type="component" value="Unassembled WGS sequence"/>
</dbReference>
<comment type="caution">
    <text evidence="3">The sequence shown here is derived from an EMBL/GenBank/DDBJ whole genome shotgun (WGS) entry which is preliminary data.</text>
</comment>
<organism evidence="3 4">
    <name type="scientific">Psychrosphaera haliotis</name>
    <dbReference type="NCBI Taxonomy" id="555083"/>
    <lineage>
        <taxon>Bacteria</taxon>
        <taxon>Pseudomonadati</taxon>
        <taxon>Pseudomonadota</taxon>
        <taxon>Gammaproteobacteria</taxon>
        <taxon>Alteromonadales</taxon>
        <taxon>Pseudoalteromonadaceae</taxon>
        <taxon>Psychrosphaera</taxon>
    </lineage>
</organism>
<dbReference type="PANTHER" id="PTHR36508:SF1">
    <property type="entry name" value="PROTEIN SLYX"/>
    <property type="match status" value="1"/>
</dbReference>
<name>A0A6N8FB59_9GAMM</name>
<reference evidence="3 4" key="1">
    <citation type="submission" date="2019-11" db="EMBL/GenBank/DDBJ databases">
        <title>P. haliotis isolates from Z. marina roots.</title>
        <authorList>
            <person name="Cohen M."/>
            <person name="Jospin G."/>
            <person name="Eisen J.A."/>
            <person name="Coil D.A."/>
        </authorList>
    </citation>
    <scope>NUCLEOTIDE SEQUENCE [LARGE SCALE GENOMIC DNA]</scope>
    <source>
        <strain evidence="3 4">UCD-MCMsp1aY</strain>
    </source>
</reference>
<dbReference type="Pfam" id="PF04102">
    <property type="entry name" value="SlyX"/>
    <property type="match status" value="1"/>
</dbReference>
<dbReference type="AlphaFoldDB" id="A0A6N8FB59"/>
<feature type="coiled-coil region" evidence="2">
    <location>
        <begin position="6"/>
        <end position="47"/>
    </location>
</feature>
<dbReference type="RefSeq" id="WP_196492544.1">
    <property type="nucleotide sequence ID" value="NZ_WOCD01000005.1"/>
</dbReference>
<comment type="similarity">
    <text evidence="1">Belongs to the SlyX family.</text>
</comment>
<evidence type="ECO:0000313" key="3">
    <source>
        <dbReference type="EMBL" id="MUH73703.1"/>
    </source>
</evidence>
<keyword evidence="4" id="KW-1185">Reference proteome</keyword>
<evidence type="ECO:0000313" key="4">
    <source>
        <dbReference type="Proteomes" id="UP000439994"/>
    </source>
</evidence>
<dbReference type="Gene3D" id="1.20.5.300">
    <property type="match status" value="1"/>
</dbReference>
<dbReference type="HAMAP" id="MF_00715">
    <property type="entry name" value="SlyX"/>
    <property type="match status" value="1"/>
</dbReference>
<gene>
    <name evidence="1" type="primary">slyX</name>
    <name evidence="3" type="ORF">GNP35_15120</name>
</gene>
<proteinExistence type="inferred from homology"/>
<accession>A0A6N8FB59</accession>
<dbReference type="InterPro" id="IPR007236">
    <property type="entry name" value="SlyX"/>
</dbReference>
<evidence type="ECO:0000256" key="2">
    <source>
        <dbReference type="SAM" id="Coils"/>
    </source>
</evidence>